<dbReference type="GO" id="GO:0000407">
    <property type="term" value="C:phagophore assembly site"/>
    <property type="evidence" value="ECO:0007669"/>
    <property type="project" value="TreeGrafter"/>
</dbReference>
<dbReference type="GO" id="GO:0019901">
    <property type="term" value="F:protein kinase binding"/>
    <property type="evidence" value="ECO:0007669"/>
    <property type="project" value="TreeGrafter"/>
</dbReference>
<dbReference type="Proteomes" id="UP001165065">
    <property type="component" value="Unassembled WGS sequence"/>
</dbReference>
<name>A0A9W7GG37_9STRA</name>
<reference evidence="6" key="1">
    <citation type="journal article" date="2023" name="Commun. Biol.">
        <title>Genome analysis of Parmales, the sister group of diatoms, reveals the evolutionary specialization of diatoms from phago-mixotrophs to photoautotrophs.</title>
        <authorList>
            <person name="Ban H."/>
            <person name="Sato S."/>
            <person name="Yoshikawa S."/>
            <person name="Yamada K."/>
            <person name="Nakamura Y."/>
            <person name="Ichinomiya M."/>
            <person name="Sato N."/>
            <person name="Blanc-Mathieu R."/>
            <person name="Endo H."/>
            <person name="Kuwata A."/>
            <person name="Ogata H."/>
        </authorList>
    </citation>
    <scope>NUCLEOTIDE SEQUENCE [LARGE SCALE GENOMIC DNA]</scope>
</reference>
<proteinExistence type="inferred from homology"/>
<keyword evidence="6" id="KW-1185">Reference proteome</keyword>
<protein>
    <recommendedName>
        <fullName evidence="2">Autophagy-related protein 101</fullName>
    </recommendedName>
</protein>
<accession>A0A9W7GG37</accession>
<evidence type="ECO:0000256" key="1">
    <source>
        <dbReference type="ARBA" id="ARBA00007130"/>
    </source>
</evidence>
<gene>
    <name evidence="5" type="ORF">TrCOL_g3619</name>
</gene>
<dbReference type="OrthoDB" id="10259639at2759"/>
<dbReference type="AlphaFoldDB" id="A0A9W7GG37"/>
<sequence length="211" mass="23631">MANRHDKNLPELELHEHQAKEALQVILHTIVFLRAPKKLSIGTDVIDCHTSSFPLPYAKLRFPEVTSMIDDSLQTFFQTGLSTIGPELSKGVVALDFYVNKPTGSWFGPKTEKVCFEKWILPVLVDSTPRPVGDDVASVIERTRSRETAVERVKGTMNIIYDKAMEDLSHLPTQFQFEVGEWEGGGRSRRNSSEDRGIRGSLGRTGLFNAS</sequence>
<evidence type="ECO:0000256" key="3">
    <source>
        <dbReference type="ARBA" id="ARBA00023006"/>
    </source>
</evidence>
<dbReference type="PANTHER" id="PTHR13292:SF0">
    <property type="entry name" value="AUTOPHAGY-RELATED PROTEIN 101"/>
    <property type="match status" value="1"/>
</dbReference>
<evidence type="ECO:0000256" key="2">
    <source>
        <dbReference type="ARBA" id="ARBA00018874"/>
    </source>
</evidence>
<dbReference type="GO" id="GO:1990316">
    <property type="term" value="C:Atg1/ULK1 kinase complex"/>
    <property type="evidence" value="ECO:0007669"/>
    <property type="project" value="TreeGrafter"/>
</dbReference>
<dbReference type="PANTHER" id="PTHR13292">
    <property type="entry name" value="AUTOPHAGY-RELATED PROTEIN 101"/>
    <property type="match status" value="1"/>
</dbReference>
<evidence type="ECO:0000313" key="5">
    <source>
        <dbReference type="EMBL" id="GMI45346.1"/>
    </source>
</evidence>
<evidence type="ECO:0000256" key="4">
    <source>
        <dbReference type="SAM" id="MobiDB-lite"/>
    </source>
</evidence>
<dbReference type="EMBL" id="BRYA01000243">
    <property type="protein sequence ID" value="GMI45346.1"/>
    <property type="molecule type" value="Genomic_DNA"/>
</dbReference>
<feature type="region of interest" description="Disordered" evidence="4">
    <location>
        <begin position="182"/>
        <end position="211"/>
    </location>
</feature>
<evidence type="ECO:0000313" key="6">
    <source>
        <dbReference type="Proteomes" id="UP001165065"/>
    </source>
</evidence>
<keyword evidence="3" id="KW-0072">Autophagy</keyword>
<dbReference type="Pfam" id="PF07855">
    <property type="entry name" value="ATG101"/>
    <property type="match status" value="1"/>
</dbReference>
<comment type="similarity">
    <text evidence="1">Belongs to the ATG101 family.</text>
</comment>
<dbReference type="InterPro" id="IPR012445">
    <property type="entry name" value="ATG101"/>
</dbReference>
<dbReference type="GO" id="GO:0000045">
    <property type="term" value="P:autophagosome assembly"/>
    <property type="evidence" value="ECO:0007669"/>
    <property type="project" value="TreeGrafter"/>
</dbReference>
<comment type="caution">
    <text evidence="5">The sequence shown here is derived from an EMBL/GenBank/DDBJ whole genome shotgun (WGS) entry which is preliminary data.</text>
</comment>
<organism evidence="5 6">
    <name type="scientific">Triparma columacea</name>
    <dbReference type="NCBI Taxonomy" id="722753"/>
    <lineage>
        <taxon>Eukaryota</taxon>
        <taxon>Sar</taxon>
        <taxon>Stramenopiles</taxon>
        <taxon>Ochrophyta</taxon>
        <taxon>Bolidophyceae</taxon>
        <taxon>Parmales</taxon>
        <taxon>Triparmaceae</taxon>
        <taxon>Triparma</taxon>
    </lineage>
</organism>